<evidence type="ECO:0000313" key="2">
    <source>
        <dbReference type="Proteomes" id="UP000188145"/>
    </source>
</evidence>
<dbReference type="RefSeq" id="WP_077686368.1">
    <property type="nucleotide sequence ID" value="NZ_CP019606.1"/>
</dbReference>
<accession>A0A1Q2CPK7</accession>
<dbReference type="InterPro" id="IPR023393">
    <property type="entry name" value="START-like_dom_sf"/>
</dbReference>
<dbReference type="OrthoDB" id="880456at2"/>
<evidence type="ECO:0000313" key="1">
    <source>
        <dbReference type="EMBL" id="AQP48034.1"/>
    </source>
</evidence>
<dbReference type="Proteomes" id="UP000188145">
    <property type="component" value="Chromosome"/>
</dbReference>
<dbReference type="STRING" id="1332264.BW730_11605"/>
<dbReference type="Gene3D" id="3.30.530.20">
    <property type="match status" value="1"/>
</dbReference>
<dbReference type="KEGG" id="tes:BW730_11605"/>
<sequence length="129" mass="13799">MQSRHVHVVIARPAGEVYEYAADPDHLSGWAAGLAQGEVTRDGDLLLVDSPMGAVTVLFAPRNPFGVLDHDVALPDGTTVHNPLRVLNHPDGAEVVFTVRQLGATDADFERDVAAVAADLNRLKDLLEA</sequence>
<gene>
    <name evidence="1" type="ORF">BW730_11605</name>
</gene>
<proteinExistence type="predicted"/>
<organism evidence="1 2">
    <name type="scientific">Tessaracoccus aquimaris</name>
    <dbReference type="NCBI Taxonomy" id="1332264"/>
    <lineage>
        <taxon>Bacteria</taxon>
        <taxon>Bacillati</taxon>
        <taxon>Actinomycetota</taxon>
        <taxon>Actinomycetes</taxon>
        <taxon>Propionibacteriales</taxon>
        <taxon>Propionibacteriaceae</taxon>
        <taxon>Tessaracoccus</taxon>
    </lineage>
</organism>
<dbReference type="SUPFAM" id="SSF55961">
    <property type="entry name" value="Bet v1-like"/>
    <property type="match status" value="1"/>
</dbReference>
<dbReference type="AlphaFoldDB" id="A0A1Q2CPK7"/>
<name>A0A1Q2CPK7_9ACTN</name>
<dbReference type="EMBL" id="CP019606">
    <property type="protein sequence ID" value="AQP48034.1"/>
    <property type="molecule type" value="Genomic_DNA"/>
</dbReference>
<reference evidence="2" key="1">
    <citation type="submission" date="2017-02" db="EMBL/GenBank/DDBJ databases">
        <title>Tessaracoccus aquaemaris sp. nov., isolated from the intestine of a Korean rockfish, Sebastes schlegelii, in a marine aquaculture pond.</title>
        <authorList>
            <person name="Tak E.J."/>
            <person name="Bae J.-W."/>
        </authorList>
    </citation>
    <scope>NUCLEOTIDE SEQUENCE [LARGE SCALE GENOMIC DNA]</scope>
    <source>
        <strain evidence="2">NSG39</strain>
    </source>
</reference>
<protein>
    <submittedName>
        <fullName evidence="1">Polyketide cyclase</fullName>
    </submittedName>
</protein>
<keyword evidence="2" id="KW-1185">Reference proteome</keyword>